<dbReference type="Gene3D" id="4.10.280.10">
    <property type="entry name" value="Helix-loop-helix DNA-binding domain"/>
    <property type="match status" value="1"/>
</dbReference>
<feature type="region of interest" description="Disordered" evidence="6">
    <location>
        <begin position="103"/>
        <end position="135"/>
    </location>
</feature>
<dbReference type="InterPro" id="IPR047265">
    <property type="entry name" value="PIF1-like_bHLH"/>
</dbReference>
<dbReference type="CDD" id="cd11445">
    <property type="entry name" value="bHLH_AtPIF_like"/>
    <property type="match status" value="1"/>
</dbReference>
<evidence type="ECO:0000256" key="4">
    <source>
        <dbReference type="ARBA" id="ARBA00023163"/>
    </source>
</evidence>
<dbReference type="InterPro" id="IPR011598">
    <property type="entry name" value="bHLH_dom"/>
</dbReference>
<feature type="region of interest" description="Disordered" evidence="6">
    <location>
        <begin position="386"/>
        <end position="435"/>
    </location>
</feature>
<feature type="region of interest" description="Disordered" evidence="6">
    <location>
        <begin position="1"/>
        <end position="32"/>
    </location>
</feature>
<dbReference type="AlphaFoldDB" id="A0AAV5EL17"/>
<dbReference type="GO" id="GO:0046983">
    <property type="term" value="F:protein dimerization activity"/>
    <property type="evidence" value="ECO:0007669"/>
    <property type="project" value="InterPro"/>
</dbReference>
<feature type="compositionally biased region" description="Gly residues" evidence="6">
    <location>
        <begin position="177"/>
        <end position="191"/>
    </location>
</feature>
<reference evidence="8" key="1">
    <citation type="journal article" date="2018" name="DNA Res.">
        <title>Multiple hybrid de novo genome assembly of finger millet, an orphan allotetraploid crop.</title>
        <authorList>
            <person name="Hatakeyama M."/>
            <person name="Aluri S."/>
            <person name="Balachadran M.T."/>
            <person name="Sivarajan S.R."/>
            <person name="Patrignani A."/>
            <person name="Gruter S."/>
            <person name="Poveda L."/>
            <person name="Shimizu-Inatsugi R."/>
            <person name="Baeten J."/>
            <person name="Francoijs K.J."/>
            <person name="Nataraja K.N."/>
            <person name="Reddy Y.A.N."/>
            <person name="Phadnis S."/>
            <person name="Ravikumar R.L."/>
            <person name="Schlapbach R."/>
            <person name="Sreeman S.M."/>
            <person name="Shimizu K.K."/>
        </authorList>
    </citation>
    <scope>NUCLEOTIDE SEQUENCE</scope>
</reference>
<dbReference type="Proteomes" id="UP001054889">
    <property type="component" value="Unassembled WGS sequence"/>
</dbReference>
<keyword evidence="5" id="KW-0539">Nucleus</keyword>
<dbReference type="Pfam" id="PF00010">
    <property type="entry name" value="HLH"/>
    <property type="match status" value="1"/>
</dbReference>
<dbReference type="FunFam" id="4.10.280.10:FF:000004">
    <property type="entry name" value="Basic helix-loop-helix transcription factor"/>
    <property type="match status" value="1"/>
</dbReference>
<evidence type="ECO:0000256" key="1">
    <source>
        <dbReference type="ARBA" id="ARBA00004123"/>
    </source>
</evidence>
<feature type="domain" description="BHLH" evidence="7">
    <location>
        <begin position="242"/>
        <end position="292"/>
    </location>
</feature>
<sequence length="435" mass="46903">MLGGGGERISPESKNRDAMDGNARSAANQKKPIIADNDLVELLWHNGGVVAQPQAHQRAAPSDRPSSSGLTGEETAAWFPDTFDDALEKDLYTQLWYSSIADASPQHGDALPGPSSQPPPELTHPARPPMGSGVESSWAGDICSTFCGSNQVFSSVPVGDAALPSEALRGASTQDGAGTGTSSSGGSGSNFGGSRLRSDSGHVHQMKGRCRDDSDSRSEDIECEATEETKSSRRYGSKRRARAAEVHNLSERKRRDRINEKMRALQELIPHCNKVTDKASILDETIEYLKSLQMQVQIMWMTSGMAPMMFPGAHQFMPPMALGMNSACITSAPRVPYMNMNHPLPNHIPLNSSPAMSPMSPLNVANQMQNIHFREISNQLLYPDGEQTAAPQVPGPHAYGRQATQAAQHSRVPELPANTVVPTSTVGQPPTYDRV</sequence>
<keyword evidence="3" id="KW-0805">Transcription regulation</keyword>
<comment type="similarity">
    <text evidence="2">Belongs to the bHLH protein family.</text>
</comment>
<feature type="compositionally biased region" description="Basic and acidic residues" evidence="6">
    <location>
        <begin position="209"/>
        <end position="220"/>
    </location>
</feature>
<protein>
    <recommendedName>
        <fullName evidence="7">BHLH domain-containing protein</fullName>
    </recommendedName>
</protein>
<dbReference type="SUPFAM" id="SSF47459">
    <property type="entry name" value="HLH, helix-loop-helix DNA-binding domain"/>
    <property type="match status" value="1"/>
</dbReference>
<keyword evidence="4" id="KW-0804">Transcription</keyword>
<feature type="region of interest" description="Disordered" evidence="6">
    <location>
        <begin position="170"/>
        <end position="246"/>
    </location>
</feature>
<evidence type="ECO:0000256" key="3">
    <source>
        <dbReference type="ARBA" id="ARBA00023015"/>
    </source>
</evidence>
<comment type="caution">
    <text evidence="8">The sequence shown here is derived from an EMBL/GenBank/DDBJ whole genome shotgun (WGS) entry which is preliminary data.</text>
</comment>
<evidence type="ECO:0000256" key="5">
    <source>
        <dbReference type="ARBA" id="ARBA00023242"/>
    </source>
</evidence>
<dbReference type="EMBL" id="BQKI01000076">
    <property type="protein sequence ID" value="GJN23115.1"/>
    <property type="molecule type" value="Genomic_DNA"/>
</dbReference>
<evidence type="ECO:0000256" key="2">
    <source>
        <dbReference type="ARBA" id="ARBA00005510"/>
    </source>
</evidence>
<proteinExistence type="inferred from homology"/>
<evidence type="ECO:0000313" key="8">
    <source>
        <dbReference type="EMBL" id="GJN23115.1"/>
    </source>
</evidence>
<keyword evidence="9" id="KW-1185">Reference proteome</keyword>
<evidence type="ECO:0000313" key="9">
    <source>
        <dbReference type="Proteomes" id="UP001054889"/>
    </source>
</evidence>
<dbReference type="PANTHER" id="PTHR46807:SF7">
    <property type="entry name" value="BHLH DOMAIN-CONTAINING PROTEIN"/>
    <property type="match status" value="1"/>
</dbReference>
<dbReference type="PANTHER" id="PTHR46807">
    <property type="entry name" value="TRANSCRIPTION FACTOR PIF3"/>
    <property type="match status" value="1"/>
</dbReference>
<dbReference type="GO" id="GO:0005634">
    <property type="term" value="C:nucleus"/>
    <property type="evidence" value="ECO:0007669"/>
    <property type="project" value="UniProtKB-SubCell"/>
</dbReference>
<feature type="compositionally biased region" description="Pro residues" evidence="6">
    <location>
        <begin position="115"/>
        <end position="128"/>
    </location>
</feature>
<dbReference type="PROSITE" id="PS50888">
    <property type="entry name" value="BHLH"/>
    <property type="match status" value="1"/>
</dbReference>
<feature type="region of interest" description="Disordered" evidence="6">
    <location>
        <begin position="51"/>
        <end position="73"/>
    </location>
</feature>
<evidence type="ECO:0000256" key="6">
    <source>
        <dbReference type="SAM" id="MobiDB-lite"/>
    </source>
</evidence>
<feature type="compositionally biased region" description="Basic and acidic residues" evidence="6">
    <location>
        <begin position="9"/>
        <end position="19"/>
    </location>
</feature>
<gene>
    <name evidence="8" type="primary">gb10735</name>
    <name evidence="8" type="ORF">PR202_gb10735</name>
</gene>
<name>A0AAV5EL17_ELECO</name>
<reference evidence="8" key="2">
    <citation type="submission" date="2021-12" db="EMBL/GenBank/DDBJ databases">
        <title>Resequencing data analysis of finger millet.</title>
        <authorList>
            <person name="Hatakeyama M."/>
            <person name="Aluri S."/>
            <person name="Balachadran M.T."/>
            <person name="Sivarajan S.R."/>
            <person name="Poveda L."/>
            <person name="Shimizu-Inatsugi R."/>
            <person name="Schlapbach R."/>
            <person name="Sreeman S.M."/>
            <person name="Shimizu K.K."/>
        </authorList>
    </citation>
    <scope>NUCLEOTIDE SEQUENCE</scope>
</reference>
<feature type="compositionally biased region" description="Basic residues" evidence="6">
    <location>
        <begin position="232"/>
        <end position="241"/>
    </location>
</feature>
<dbReference type="SMART" id="SM00353">
    <property type="entry name" value="HLH"/>
    <property type="match status" value="1"/>
</dbReference>
<comment type="subcellular location">
    <subcellularLocation>
        <location evidence="1">Nucleus</location>
    </subcellularLocation>
</comment>
<dbReference type="GO" id="GO:0003700">
    <property type="term" value="F:DNA-binding transcription factor activity"/>
    <property type="evidence" value="ECO:0007669"/>
    <property type="project" value="InterPro"/>
</dbReference>
<organism evidence="8 9">
    <name type="scientific">Eleusine coracana subsp. coracana</name>
    <dbReference type="NCBI Taxonomy" id="191504"/>
    <lineage>
        <taxon>Eukaryota</taxon>
        <taxon>Viridiplantae</taxon>
        <taxon>Streptophyta</taxon>
        <taxon>Embryophyta</taxon>
        <taxon>Tracheophyta</taxon>
        <taxon>Spermatophyta</taxon>
        <taxon>Magnoliopsida</taxon>
        <taxon>Liliopsida</taxon>
        <taxon>Poales</taxon>
        <taxon>Poaceae</taxon>
        <taxon>PACMAD clade</taxon>
        <taxon>Chloridoideae</taxon>
        <taxon>Cynodonteae</taxon>
        <taxon>Eleusininae</taxon>
        <taxon>Eleusine</taxon>
    </lineage>
</organism>
<dbReference type="InterPro" id="IPR036638">
    <property type="entry name" value="HLH_DNA-bd_sf"/>
</dbReference>
<dbReference type="InterPro" id="IPR044273">
    <property type="entry name" value="PIF3-like"/>
</dbReference>
<evidence type="ECO:0000259" key="7">
    <source>
        <dbReference type="PROSITE" id="PS50888"/>
    </source>
</evidence>
<accession>A0AAV5EL17</accession>